<reference evidence="2 3" key="1">
    <citation type="submission" date="2024-02" db="EMBL/GenBank/DDBJ databases">
        <title>De novo assembly and annotation of 12 fungi associated with fruit tree decline syndrome in Ontario, Canada.</title>
        <authorList>
            <person name="Sulman M."/>
            <person name="Ellouze W."/>
            <person name="Ilyukhin E."/>
        </authorList>
    </citation>
    <scope>NUCLEOTIDE SEQUENCE [LARGE SCALE GENOMIC DNA]</scope>
    <source>
        <strain evidence="2 3">M97-236</strain>
    </source>
</reference>
<feature type="compositionally biased region" description="Polar residues" evidence="1">
    <location>
        <begin position="104"/>
        <end position="118"/>
    </location>
</feature>
<accession>A0ABR3RYG7</accession>
<feature type="region of interest" description="Disordered" evidence="1">
    <location>
        <begin position="633"/>
        <end position="676"/>
    </location>
</feature>
<gene>
    <name evidence="2" type="ORF">SLS59_000981</name>
</gene>
<proteinExistence type="predicted"/>
<feature type="region of interest" description="Disordered" evidence="1">
    <location>
        <begin position="84"/>
        <end position="215"/>
    </location>
</feature>
<feature type="compositionally biased region" description="Pro residues" evidence="1">
    <location>
        <begin position="90"/>
        <end position="101"/>
    </location>
</feature>
<evidence type="ECO:0000313" key="3">
    <source>
        <dbReference type="Proteomes" id="UP001521222"/>
    </source>
</evidence>
<name>A0ABR3RYG7_9PLEO</name>
<feature type="region of interest" description="Disordered" evidence="1">
    <location>
        <begin position="368"/>
        <end position="388"/>
    </location>
</feature>
<feature type="compositionally biased region" description="Polar residues" evidence="1">
    <location>
        <begin position="651"/>
        <end position="664"/>
    </location>
</feature>
<feature type="region of interest" description="Disordered" evidence="1">
    <location>
        <begin position="405"/>
        <end position="586"/>
    </location>
</feature>
<sequence length="735" mass="79090">MTPPRPDPEWITLRQQHKMECDAFARNFKAGEQDICGRFDAAQAELKRQYEAEMQEYHRRNRVANTDLLGRHLQQEGEYWFRRNQGVRSPPNPTPFIPQPNAPSVQSTPSKPTSTTVCTPKKGSMPIPDPKREESLFKAYDDQRKNSRPAPTAPATPLKAGSQSEPLSAAPQIQRQTVKQAPTISTGSPQPPKPGQPKPTVAHSQPKPNPKKQPEIIDLCSSDDDVLVEVTKAAYKKATPAAEPAPYRPGIPTATLQLFGSTSQTQSLQDSGNLTINRAALTTGQEFIALQQQVQNDNFGSTKRCASDASSTFVRRDSNNDVDMEDVPLALLNVKAVLKKLGKDGYIGNRMGVDPSSADIAERPTFNKNTQKTHLPSPSPSLPATSTSSEAASLLNAFKKPVLPAARKDTPGMQARTATSRASSCTLGVDPASDKLPQAERQASVLSHASNASTMSRKRKTVDLSDDEQSDYAPSVGSSGAGRRESSFSLGAPIKKPKAAAPALAKRKNPPPPSASPLSPSGKKTNSSGFRTNTTPASSTTSTTAPRTPKAKTKPATPVTPTQGATYRRAKALATPPSKRKAAANVPSRIQAIYEADKQFHTEEEILRASAKETSKGDSSTAELGTRLRSMSITPVPMGTSFDTTNDRKTPSASRRTNTSVARTSTKDKGSGCRATTRSRNINSIIGDDSDDDDSDDLDTSDLIYVNGIIIQKGQEGRLSEMQTRVAAIESDTDQ</sequence>
<feature type="compositionally biased region" description="Low complexity" evidence="1">
    <location>
        <begin position="532"/>
        <end position="562"/>
    </location>
</feature>
<dbReference type="EMBL" id="JAKIXB020000003">
    <property type="protein sequence ID" value="KAL1609476.1"/>
    <property type="molecule type" value="Genomic_DNA"/>
</dbReference>
<feature type="compositionally biased region" description="Polar residues" evidence="1">
    <location>
        <begin position="444"/>
        <end position="455"/>
    </location>
</feature>
<comment type="caution">
    <text evidence="2">The sequence shown here is derived from an EMBL/GenBank/DDBJ whole genome shotgun (WGS) entry which is preliminary data.</text>
</comment>
<protein>
    <submittedName>
        <fullName evidence="2">Uncharacterized protein</fullName>
    </submittedName>
</protein>
<feature type="compositionally biased region" description="Polar residues" evidence="1">
    <location>
        <begin position="416"/>
        <end position="426"/>
    </location>
</feature>
<feature type="compositionally biased region" description="Basic and acidic residues" evidence="1">
    <location>
        <begin position="129"/>
        <end position="145"/>
    </location>
</feature>
<organism evidence="2 3">
    <name type="scientific">Nothophoma quercina</name>
    <dbReference type="NCBI Taxonomy" id="749835"/>
    <lineage>
        <taxon>Eukaryota</taxon>
        <taxon>Fungi</taxon>
        <taxon>Dikarya</taxon>
        <taxon>Ascomycota</taxon>
        <taxon>Pezizomycotina</taxon>
        <taxon>Dothideomycetes</taxon>
        <taxon>Pleosporomycetidae</taxon>
        <taxon>Pleosporales</taxon>
        <taxon>Pleosporineae</taxon>
        <taxon>Didymellaceae</taxon>
        <taxon>Nothophoma</taxon>
    </lineage>
</organism>
<feature type="compositionally biased region" description="Polar residues" evidence="1">
    <location>
        <begin position="522"/>
        <end position="531"/>
    </location>
</feature>
<evidence type="ECO:0000256" key="1">
    <source>
        <dbReference type="SAM" id="MobiDB-lite"/>
    </source>
</evidence>
<feature type="compositionally biased region" description="Polar residues" evidence="1">
    <location>
        <begin position="161"/>
        <end position="184"/>
    </location>
</feature>
<keyword evidence="3" id="KW-1185">Reference proteome</keyword>
<dbReference type="Proteomes" id="UP001521222">
    <property type="component" value="Unassembled WGS sequence"/>
</dbReference>
<evidence type="ECO:0000313" key="2">
    <source>
        <dbReference type="EMBL" id="KAL1609476.1"/>
    </source>
</evidence>